<accession>A0ABU1ERH9</accession>
<protein>
    <submittedName>
        <fullName evidence="4">DinB family protein</fullName>
    </submittedName>
</protein>
<evidence type="ECO:0000313" key="5">
    <source>
        <dbReference type="Proteomes" id="UP001257234"/>
    </source>
</evidence>
<dbReference type="Gene3D" id="1.20.120.450">
    <property type="entry name" value="dinb family like domain"/>
    <property type="match status" value="1"/>
</dbReference>
<evidence type="ECO:0000256" key="2">
    <source>
        <dbReference type="ARBA" id="ARBA00022723"/>
    </source>
</evidence>
<evidence type="ECO:0000313" key="4">
    <source>
        <dbReference type="EMBL" id="MDR5590992.1"/>
    </source>
</evidence>
<dbReference type="EMBL" id="JAVJIU010000003">
    <property type="protein sequence ID" value="MDR5590992.1"/>
    <property type="molecule type" value="Genomic_DNA"/>
</dbReference>
<organism evidence="4 5">
    <name type="scientific">Christiangramia sediminicola</name>
    <dbReference type="NCBI Taxonomy" id="3073267"/>
    <lineage>
        <taxon>Bacteria</taxon>
        <taxon>Pseudomonadati</taxon>
        <taxon>Bacteroidota</taxon>
        <taxon>Flavobacteriia</taxon>
        <taxon>Flavobacteriales</taxon>
        <taxon>Flavobacteriaceae</taxon>
        <taxon>Christiangramia</taxon>
    </lineage>
</organism>
<feature type="coiled-coil region" evidence="3">
    <location>
        <begin position="74"/>
        <end position="101"/>
    </location>
</feature>
<evidence type="ECO:0000256" key="1">
    <source>
        <dbReference type="ARBA" id="ARBA00008635"/>
    </source>
</evidence>
<comment type="similarity">
    <text evidence="1">Belongs to the DinB family.</text>
</comment>
<comment type="caution">
    <text evidence="4">The sequence shown here is derived from an EMBL/GenBank/DDBJ whole genome shotgun (WGS) entry which is preliminary data.</text>
</comment>
<dbReference type="InterPro" id="IPR034660">
    <property type="entry name" value="DinB/YfiT-like"/>
</dbReference>
<keyword evidence="2" id="KW-0479">Metal-binding</keyword>
<dbReference type="SUPFAM" id="SSF109854">
    <property type="entry name" value="DinB/YfiT-like putative metalloenzymes"/>
    <property type="match status" value="1"/>
</dbReference>
<dbReference type="Proteomes" id="UP001257234">
    <property type="component" value="Unassembled WGS sequence"/>
</dbReference>
<dbReference type="RefSeq" id="WP_309561859.1">
    <property type="nucleotide sequence ID" value="NZ_JAVJIU010000003.1"/>
</dbReference>
<keyword evidence="5" id="KW-1185">Reference proteome</keyword>
<proteinExistence type="inferred from homology"/>
<name>A0ABU1ERH9_9FLAO</name>
<reference evidence="5" key="1">
    <citation type="submission" date="2023-07" db="EMBL/GenBank/DDBJ databases">
        <title>Christiangramia sp. SM2212., a novel bacterium of the family Flavobacteriaceae isolated from the sea sediment.</title>
        <authorList>
            <person name="Wang J."/>
            <person name="Zhang X."/>
        </authorList>
    </citation>
    <scope>NUCLEOTIDE SEQUENCE [LARGE SCALE GENOMIC DNA]</scope>
    <source>
        <strain evidence="5">SM2212</strain>
    </source>
</reference>
<dbReference type="Pfam" id="PF05163">
    <property type="entry name" value="DinB"/>
    <property type="match status" value="1"/>
</dbReference>
<gene>
    <name evidence="4" type="ORF">RE431_10120</name>
</gene>
<keyword evidence="3" id="KW-0175">Coiled coil</keyword>
<sequence>MKIHEFLIPQLQQEVALTEKFLKRIPEDEMGWKPHEKSMSIKELANHLAEIPSWITGTMDHDSMDLSGYKSPAKDSVKEIIELLKKNNAEAEKALQKPDEEFSKNWKMIVNGETAMEMPKYNVLQAVVMNQFPHHRAQLGVYFRLLDISVPSTYGPSADES</sequence>
<dbReference type="InterPro" id="IPR007837">
    <property type="entry name" value="DinB"/>
</dbReference>
<evidence type="ECO:0000256" key="3">
    <source>
        <dbReference type="SAM" id="Coils"/>
    </source>
</evidence>